<accession>A0A812EJQ4</accession>
<comment type="caution">
    <text evidence="2">The sequence shown here is derived from an EMBL/GenBank/DDBJ whole genome shotgun (WGS) entry which is preliminary data.</text>
</comment>
<evidence type="ECO:0000313" key="2">
    <source>
        <dbReference type="EMBL" id="CAE1327282.1"/>
    </source>
</evidence>
<proteinExistence type="predicted"/>
<feature type="transmembrane region" description="Helical" evidence="1">
    <location>
        <begin position="63"/>
        <end position="80"/>
    </location>
</feature>
<name>A0A812EJQ4_ACAPH</name>
<dbReference type="PROSITE" id="PS51257">
    <property type="entry name" value="PROKAR_LIPOPROTEIN"/>
    <property type="match status" value="1"/>
</dbReference>
<evidence type="ECO:0000256" key="1">
    <source>
        <dbReference type="SAM" id="Phobius"/>
    </source>
</evidence>
<keyword evidence="1" id="KW-0472">Membrane</keyword>
<keyword evidence="1" id="KW-1133">Transmembrane helix</keyword>
<organism evidence="2 3">
    <name type="scientific">Acanthosepion pharaonis</name>
    <name type="common">Pharaoh cuttlefish</name>
    <name type="synonym">Sepia pharaonis</name>
    <dbReference type="NCBI Taxonomy" id="158019"/>
    <lineage>
        <taxon>Eukaryota</taxon>
        <taxon>Metazoa</taxon>
        <taxon>Spiralia</taxon>
        <taxon>Lophotrochozoa</taxon>
        <taxon>Mollusca</taxon>
        <taxon>Cephalopoda</taxon>
        <taxon>Coleoidea</taxon>
        <taxon>Decapodiformes</taxon>
        <taxon>Sepiida</taxon>
        <taxon>Sepiina</taxon>
        <taxon>Sepiidae</taxon>
        <taxon>Acanthosepion</taxon>
    </lineage>
</organism>
<feature type="transmembrane region" description="Helical" evidence="1">
    <location>
        <begin position="86"/>
        <end position="104"/>
    </location>
</feature>
<feature type="transmembrane region" description="Helical" evidence="1">
    <location>
        <begin position="124"/>
        <end position="150"/>
    </location>
</feature>
<dbReference type="AlphaFoldDB" id="A0A812EJQ4"/>
<keyword evidence="3" id="KW-1185">Reference proteome</keyword>
<gene>
    <name evidence="2" type="ORF">SPHA_76776</name>
</gene>
<evidence type="ECO:0000313" key="3">
    <source>
        <dbReference type="Proteomes" id="UP000597762"/>
    </source>
</evidence>
<reference evidence="2" key="1">
    <citation type="submission" date="2021-01" db="EMBL/GenBank/DDBJ databases">
        <authorList>
            <person name="Li R."/>
            <person name="Bekaert M."/>
        </authorList>
    </citation>
    <scope>NUCLEOTIDE SEQUENCE</scope>
    <source>
        <strain evidence="2">Farmed</strain>
    </source>
</reference>
<keyword evidence="1" id="KW-0812">Transmembrane</keyword>
<sequence length="154" mass="18487">MPLISRIYLPSCSFSSCFPIHFPSVTLLDFSLWDTFQSENITAGNYLQSENSDALFTIRNRRFDVFFFFLLIIVFTLLSILDFPSIFAAFIYNFISVIFLVFPCPIRAKFFILSLFKLSKFFRIFFLFLFFFFFLSFSFFLFLSFFRVFFLLNY</sequence>
<dbReference type="Proteomes" id="UP000597762">
    <property type="component" value="Unassembled WGS sequence"/>
</dbReference>
<protein>
    <submittedName>
        <fullName evidence="2">Uncharacterized protein</fullName>
    </submittedName>
</protein>
<dbReference type="EMBL" id="CAHIKZ030005497">
    <property type="protein sequence ID" value="CAE1327282.1"/>
    <property type="molecule type" value="Genomic_DNA"/>
</dbReference>